<dbReference type="InterPro" id="IPR000210">
    <property type="entry name" value="BTB/POZ_dom"/>
</dbReference>
<gene>
    <name evidence="2" type="ORF">B0J11DRAFT_593484</name>
</gene>
<proteinExistence type="predicted"/>
<dbReference type="AlphaFoldDB" id="A0A9P9DBC3"/>
<keyword evidence="3" id="KW-1185">Reference proteome</keyword>
<evidence type="ECO:0000313" key="2">
    <source>
        <dbReference type="EMBL" id="KAH7115867.1"/>
    </source>
</evidence>
<evidence type="ECO:0000313" key="3">
    <source>
        <dbReference type="Proteomes" id="UP000700596"/>
    </source>
</evidence>
<feature type="domain" description="BTB" evidence="1">
    <location>
        <begin position="25"/>
        <end position="93"/>
    </location>
</feature>
<dbReference type="SUPFAM" id="SSF54695">
    <property type="entry name" value="POZ domain"/>
    <property type="match status" value="1"/>
</dbReference>
<name>A0A9P9DBC3_9PLEO</name>
<reference evidence="2" key="1">
    <citation type="journal article" date="2021" name="Nat. Commun.">
        <title>Genetic determinants of endophytism in the Arabidopsis root mycobiome.</title>
        <authorList>
            <person name="Mesny F."/>
            <person name="Miyauchi S."/>
            <person name="Thiergart T."/>
            <person name="Pickel B."/>
            <person name="Atanasova L."/>
            <person name="Karlsson M."/>
            <person name="Huettel B."/>
            <person name="Barry K.W."/>
            <person name="Haridas S."/>
            <person name="Chen C."/>
            <person name="Bauer D."/>
            <person name="Andreopoulos W."/>
            <person name="Pangilinan J."/>
            <person name="LaButti K."/>
            <person name="Riley R."/>
            <person name="Lipzen A."/>
            <person name="Clum A."/>
            <person name="Drula E."/>
            <person name="Henrissat B."/>
            <person name="Kohler A."/>
            <person name="Grigoriev I.V."/>
            <person name="Martin F.M."/>
            <person name="Hacquard S."/>
        </authorList>
    </citation>
    <scope>NUCLEOTIDE SEQUENCE</scope>
    <source>
        <strain evidence="2">MPI-CAGE-CH-0243</strain>
    </source>
</reference>
<dbReference type="Pfam" id="PF00651">
    <property type="entry name" value="BTB"/>
    <property type="match status" value="1"/>
</dbReference>
<accession>A0A9P9DBC3</accession>
<dbReference type="PROSITE" id="PS50097">
    <property type="entry name" value="BTB"/>
    <property type="match status" value="1"/>
</dbReference>
<dbReference type="Gene3D" id="3.30.710.10">
    <property type="entry name" value="Potassium Channel Kv1.1, Chain A"/>
    <property type="match status" value="1"/>
</dbReference>
<evidence type="ECO:0000259" key="1">
    <source>
        <dbReference type="PROSITE" id="PS50097"/>
    </source>
</evidence>
<dbReference type="EMBL" id="JAGMWT010000015">
    <property type="protein sequence ID" value="KAH7115867.1"/>
    <property type="molecule type" value="Genomic_DNA"/>
</dbReference>
<dbReference type="CDD" id="cd18186">
    <property type="entry name" value="BTB_POZ_ZBTB_KLHL-like"/>
    <property type="match status" value="1"/>
</dbReference>
<dbReference type="OrthoDB" id="6359816at2759"/>
<sequence>MSSEAVNGEFKPKKQSRLFNNAMMSDVTIRFGKEGELKINAHKVILASYSDYFRACFTKYFVTTWHKGDLHPSRPVLDLFLVLIRDFQEADYFMIPMPRAAILGIYPEFVDKASEFVLAHENNSVNVDKFGSIISEIYKLPDIAQKDIKDVLFSRGVLCSPIDKKAAWLIQEISEKNPEFGTDFLGYLMKGLSATANGQLMLITSFIYNTCNELQICKPGSDHERQTATSCATCRTTTSD</sequence>
<comment type="caution">
    <text evidence="2">The sequence shown here is derived from an EMBL/GenBank/DDBJ whole genome shotgun (WGS) entry which is preliminary data.</text>
</comment>
<organism evidence="2 3">
    <name type="scientific">Dendryphion nanum</name>
    <dbReference type="NCBI Taxonomy" id="256645"/>
    <lineage>
        <taxon>Eukaryota</taxon>
        <taxon>Fungi</taxon>
        <taxon>Dikarya</taxon>
        <taxon>Ascomycota</taxon>
        <taxon>Pezizomycotina</taxon>
        <taxon>Dothideomycetes</taxon>
        <taxon>Pleosporomycetidae</taxon>
        <taxon>Pleosporales</taxon>
        <taxon>Torulaceae</taxon>
        <taxon>Dendryphion</taxon>
    </lineage>
</organism>
<protein>
    <recommendedName>
        <fullName evidence="1">BTB domain-containing protein</fullName>
    </recommendedName>
</protein>
<dbReference type="InterPro" id="IPR011333">
    <property type="entry name" value="SKP1/BTB/POZ_sf"/>
</dbReference>
<dbReference type="Proteomes" id="UP000700596">
    <property type="component" value="Unassembled WGS sequence"/>
</dbReference>